<protein>
    <submittedName>
        <fullName evidence="2">Uncharacterized protein</fullName>
    </submittedName>
</protein>
<keyword evidence="1" id="KW-0812">Transmembrane</keyword>
<keyword evidence="3" id="KW-1185">Reference proteome</keyword>
<dbReference type="EMBL" id="MJIC01000010">
    <property type="protein sequence ID" value="OFI35201.1"/>
    <property type="molecule type" value="Genomic_DNA"/>
</dbReference>
<feature type="transmembrane region" description="Helical" evidence="1">
    <location>
        <begin position="12"/>
        <end position="34"/>
    </location>
</feature>
<gene>
    <name evidence="2" type="ORF">BFC17_16810</name>
</gene>
<name>A0A1E8FH02_9ALTE</name>
<evidence type="ECO:0000313" key="3">
    <source>
        <dbReference type="Proteomes" id="UP000176037"/>
    </source>
</evidence>
<feature type="transmembrane region" description="Helical" evidence="1">
    <location>
        <begin position="46"/>
        <end position="64"/>
    </location>
</feature>
<accession>A0A1E8FH02</accession>
<evidence type="ECO:0000313" key="2">
    <source>
        <dbReference type="EMBL" id="OFI35201.1"/>
    </source>
</evidence>
<comment type="caution">
    <text evidence="2">The sequence shown here is derived from an EMBL/GenBank/DDBJ whole genome shotgun (WGS) entry which is preliminary data.</text>
</comment>
<dbReference type="Proteomes" id="UP000176037">
    <property type="component" value="Unassembled WGS sequence"/>
</dbReference>
<dbReference type="AlphaFoldDB" id="A0A1E8FH02"/>
<reference evidence="2 3" key="1">
    <citation type="submission" date="2016-09" db="EMBL/GenBank/DDBJ databases">
        <title>Alteromonas lipolytica, a new species isolated from sea water.</title>
        <authorList>
            <person name="Wu Y.-H."/>
            <person name="Cheng H."/>
            <person name="Xu X.-W."/>
        </authorList>
    </citation>
    <scope>NUCLEOTIDE SEQUENCE [LARGE SCALE GENOMIC DNA]</scope>
    <source>
        <strain evidence="2 3">JW12</strain>
    </source>
</reference>
<keyword evidence="1" id="KW-0472">Membrane</keyword>
<evidence type="ECO:0000256" key="1">
    <source>
        <dbReference type="SAM" id="Phobius"/>
    </source>
</evidence>
<sequence length="71" mass="8499">MMPRTNDFSRLFRFGQLLVLLNIIYCAVMMFYLALSRGDYIFTSKYFYAVALMTLLYCKLDSYLRELKLKT</sequence>
<proteinExistence type="predicted"/>
<organism evidence="2 3">
    <name type="scientific">Alteromonas lipolytica</name>
    <dbReference type="NCBI Taxonomy" id="1856405"/>
    <lineage>
        <taxon>Bacteria</taxon>
        <taxon>Pseudomonadati</taxon>
        <taxon>Pseudomonadota</taxon>
        <taxon>Gammaproteobacteria</taxon>
        <taxon>Alteromonadales</taxon>
        <taxon>Alteromonadaceae</taxon>
        <taxon>Alteromonas/Salinimonas group</taxon>
        <taxon>Alteromonas</taxon>
    </lineage>
</organism>
<keyword evidence="1" id="KW-1133">Transmembrane helix</keyword>